<evidence type="ECO:0000256" key="3">
    <source>
        <dbReference type="SAM" id="MobiDB-lite"/>
    </source>
</evidence>
<name>A0A183IR56_9BILA</name>
<organism evidence="6">
    <name type="scientific">Soboliphyme baturini</name>
    <dbReference type="NCBI Taxonomy" id="241478"/>
    <lineage>
        <taxon>Eukaryota</taxon>
        <taxon>Metazoa</taxon>
        <taxon>Ecdysozoa</taxon>
        <taxon>Nematoda</taxon>
        <taxon>Enoplea</taxon>
        <taxon>Dorylaimia</taxon>
        <taxon>Dioctophymatida</taxon>
        <taxon>Dioctophymatoidea</taxon>
        <taxon>Soboliphymatidae</taxon>
        <taxon>Soboliphyme</taxon>
    </lineage>
</organism>
<keyword evidence="2" id="KW-0539">Nucleus</keyword>
<evidence type="ECO:0000313" key="6">
    <source>
        <dbReference type="WBParaSite" id="SBAD_0000634101-mRNA-1"/>
    </source>
</evidence>
<reference evidence="4 5" key="2">
    <citation type="submission" date="2018-11" db="EMBL/GenBank/DDBJ databases">
        <authorList>
            <consortium name="Pathogen Informatics"/>
        </authorList>
    </citation>
    <scope>NUCLEOTIDE SEQUENCE [LARGE SCALE GENOMIC DNA]</scope>
</reference>
<keyword evidence="5" id="KW-1185">Reference proteome</keyword>
<proteinExistence type="predicted"/>
<protein>
    <submittedName>
        <fullName evidence="6">PAX3 and PAX7 binding protein 1</fullName>
    </submittedName>
</protein>
<dbReference type="AlphaFoldDB" id="A0A183IR56"/>
<reference evidence="6" key="1">
    <citation type="submission" date="2016-06" db="UniProtKB">
        <authorList>
            <consortium name="WormBaseParasite"/>
        </authorList>
    </citation>
    <scope>IDENTIFICATION</scope>
</reference>
<dbReference type="GO" id="GO:0000398">
    <property type="term" value="P:mRNA splicing, via spliceosome"/>
    <property type="evidence" value="ECO:0007669"/>
    <property type="project" value="InterPro"/>
</dbReference>
<feature type="compositionally biased region" description="Basic residues" evidence="3">
    <location>
        <begin position="91"/>
        <end position="104"/>
    </location>
</feature>
<feature type="compositionally biased region" description="Low complexity" evidence="3">
    <location>
        <begin position="61"/>
        <end position="79"/>
    </location>
</feature>
<dbReference type="GO" id="GO:0003677">
    <property type="term" value="F:DNA binding"/>
    <property type="evidence" value="ECO:0007669"/>
    <property type="project" value="InterPro"/>
</dbReference>
<feature type="compositionally biased region" description="Low complexity" evidence="3">
    <location>
        <begin position="347"/>
        <end position="358"/>
    </location>
</feature>
<gene>
    <name evidence="4" type="ORF">SBAD_LOCUS6103</name>
</gene>
<feature type="region of interest" description="Disordered" evidence="3">
    <location>
        <begin position="513"/>
        <end position="543"/>
    </location>
</feature>
<feature type="compositionally biased region" description="Acidic residues" evidence="3">
    <location>
        <begin position="208"/>
        <end position="217"/>
    </location>
</feature>
<dbReference type="WBParaSite" id="SBAD_0000634101-mRNA-1">
    <property type="protein sequence ID" value="SBAD_0000634101-mRNA-1"/>
    <property type="gene ID" value="SBAD_0000634101"/>
</dbReference>
<sequence length="571" mass="64902">MESCQKEERVCSGERMFKKRVVRNLRLKTASEESSDEEGSVAAQAGTSTKTATSSRDNGTSFSAAIKPSVSSSSLLSFPVEEEETGETFKLKKSRRRKHERRREKFLPLAPPVNDSEVDIEVTEVRIVHNQPEPVFSGVEAELFDDEVEPTDEIGKFREMLSSGVIPDAKMIHMARKRRQQARESGDFIPIDTTQKFQPDSSRLVREDENDASDSGEEGGKFYSRFRSQNEEERRQMEAAFLNAVEESDDERDAELARWEEEQMRKGVSVQQLSQYHHEQAVIESISESKSSSYVEYTTSVYYPPKTATQYYPPPLSQPPVREFKEPQPMDLDIDLPAEEASEKIADTSSGASASADDLPQKEVATSKPFSQTTNYSLNDVISKVSERVEAFEEVKRSFAAEAEQAHKAAEENRLTEAKLIDIKPELSIQHQFFQEMFSYITDLLDCLNEKVPVIRKIVEQMTSLMETRTRFFVTRRQQDVKDQYEECTIAGSGNLQLLQLNSERTMRAAEREARRSRRRQAREKLVDGSNHRDGMSSDDEEVPSRIVTYNAEKGTHAVVSLSATDVISRY</sequence>
<dbReference type="Proteomes" id="UP000270296">
    <property type="component" value="Unassembled WGS sequence"/>
</dbReference>
<evidence type="ECO:0000313" key="5">
    <source>
        <dbReference type="Proteomes" id="UP000270296"/>
    </source>
</evidence>
<feature type="compositionally biased region" description="Polar residues" evidence="3">
    <location>
        <begin position="45"/>
        <end position="60"/>
    </location>
</feature>
<dbReference type="PANTHER" id="PTHR12214">
    <property type="entry name" value="GC-RICH SEQUENCE DNA-BINDING FACTOR"/>
    <property type="match status" value="1"/>
</dbReference>
<evidence type="ECO:0000256" key="1">
    <source>
        <dbReference type="ARBA" id="ARBA00004123"/>
    </source>
</evidence>
<feature type="region of interest" description="Disordered" evidence="3">
    <location>
        <begin position="175"/>
        <end position="235"/>
    </location>
</feature>
<dbReference type="OrthoDB" id="429427at2759"/>
<evidence type="ECO:0000256" key="2">
    <source>
        <dbReference type="ARBA" id="ARBA00023242"/>
    </source>
</evidence>
<evidence type="ECO:0000313" key="4">
    <source>
        <dbReference type="EMBL" id="VDP09223.1"/>
    </source>
</evidence>
<dbReference type="EMBL" id="UZAM01009490">
    <property type="protein sequence ID" value="VDP09223.1"/>
    <property type="molecule type" value="Genomic_DNA"/>
</dbReference>
<feature type="compositionally biased region" description="Polar residues" evidence="3">
    <location>
        <begin position="192"/>
        <end position="201"/>
    </location>
</feature>
<feature type="region of interest" description="Disordered" evidence="3">
    <location>
        <begin position="343"/>
        <end position="368"/>
    </location>
</feature>
<dbReference type="PANTHER" id="PTHR12214:SF0">
    <property type="entry name" value="LD29489P"/>
    <property type="match status" value="1"/>
</dbReference>
<feature type="compositionally biased region" description="Basic and acidic residues" evidence="3">
    <location>
        <begin position="523"/>
        <end position="536"/>
    </location>
</feature>
<dbReference type="GO" id="GO:0005634">
    <property type="term" value="C:nucleus"/>
    <property type="evidence" value="ECO:0007669"/>
    <property type="project" value="UniProtKB-SubCell"/>
</dbReference>
<feature type="region of interest" description="Disordered" evidence="3">
    <location>
        <begin position="27"/>
        <end position="108"/>
    </location>
</feature>
<comment type="subcellular location">
    <subcellularLocation>
        <location evidence="1">Nucleus</location>
    </subcellularLocation>
</comment>
<accession>A0A183IR56</accession>
<dbReference type="InterPro" id="IPR012890">
    <property type="entry name" value="GCFC2-like"/>
</dbReference>